<reference evidence="3 4" key="1">
    <citation type="submission" date="2024-02" db="EMBL/GenBank/DDBJ databases">
        <title>Rhodopirellula caenicola NBRC 110016.</title>
        <authorList>
            <person name="Ichikawa N."/>
            <person name="Katano-Makiyama Y."/>
            <person name="Hidaka K."/>
        </authorList>
    </citation>
    <scope>NUCLEOTIDE SEQUENCE [LARGE SCALE GENOMIC DNA]</scope>
    <source>
        <strain evidence="3 4">NBRC 110016</strain>
    </source>
</reference>
<evidence type="ECO:0000256" key="2">
    <source>
        <dbReference type="SAM" id="SignalP"/>
    </source>
</evidence>
<keyword evidence="2" id="KW-0732">Signal</keyword>
<gene>
    <name evidence="3" type="ORF">Rcae01_05084</name>
</gene>
<dbReference type="EMBL" id="BAABRO010000015">
    <property type="protein sequence ID" value="GAA5509584.1"/>
    <property type="molecule type" value="Genomic_DNA"/>
</dbReference>
<dbReference type="Proteomes" id="UP001416858">
    <property type="component" value="Unassembled WGS sequence"/>
</dbReference>
<accession>A0ABP9VWR1</accession>
<protein>
    <submittedName>
        <fullName evidence="3">Uncharacterized protein</fullName>
    </submittedName>
</protein>
<dbReference type="RefSeq" id="WP_345686766.1">
    <property type="nucleotide sequence ID" value="NZ_BAABRO010000015.1"/>
</dbReference>
<keyword evidence="4" id="KW-1185">Reference proteome</keyword>
<sequence>MKTLKRTLLLGAAVTTALTTMPVQAQTQRALERRADRNARQLQRQVNRADYYSPGTWQNLNPWIRENGVAPLARAANAIGQTVDAATRIGDGQFGYRDKSPQNTWFYDYYNYVPTYYTQRSDDRYAGAIRYFDADSDGVYDSRSYYRDSDQDGRYDEYDRYDFYSDGNADAKVQVEVSSDTASEPRVDRDRNQNARDTYRGPEDARRHSVEGEIAFTKKAKVNGSDNLLVGINDERDSTLAIDLGPVDSLRGQHVEVGNSISAVGVYETIGEKQLLIADTFRIEGGQSIEVDRAMGLNLTGEIVDIKSTPIGSADHYIAVVAIDGERQLVDLGPTTTYKFKVEPSTKVTFRGVPVRAQEHRVILAEQVQIGGETFSIQPAQFDSQQ</sequence>
<comment type="caution">
    <text evidence="3">The sequence shown here is derived from an EMBL/GenBank/DDBJ whole genome shotgun (WGS) entry which is preliminary data.</text>
</comment>
<evidence type="ECO:0000256" key="1">
    <source>
        <dbReference type="SAM" id="MobiDB-lite"/>
    </source>
</evidence>
<feature type="region of interest" description="Disordered" evidence="1">
    <location>
        <begin position="176"/>
        <end position="207"/>
    </location>
</feature>
<feature type="compositionally biased region" description="Basic and acidic residues" evidence="1">
    <location>
        <begin position="183"/>
        <end position="207"/>
    </location>
</feature>
<feature type="signal peptide" evidence="2">
    <location>
        <begin position="1"/>
        <end position="25"/>
    </location>
</feature>
<feature type="chain" id="PRO_5045746522" evidence="2">
    <location>
        <begin position="26"/>
        <end position="386"/>
    </location>
</feature>
<evidence type="ECO:0000313" key="4">
    <source>
        <dbReference type="Proteomes" id="UP001416858"/>
    </source>
</evidence>
<evidence type="ECO:0000313" key="3">
    <source>
        <dbReference type="EMBL" id="GAA5509584.1"/>
    </source>
</evidence>
<name>A0ABP9VWR1_9BACT</name>
<proteinExistence type="predicted"/>
<organism evidence="3 4">
    <name type="scientific">Novipirellula caenicola</name>
    <dbReference type="NCBI Taxonomy" id="1536901"/>
    <lineage>
        <taxon>Bacteria</taxon>
        <taxon>Pseudomonadati</taxon>
        <taxon>Planctomycetota</taxon>
        <taxon>Planctomycetia</taxon>
        <taxon>Pirellulales</taxon>
        <taxon>Pirellulaceae</taxon>
        <taxon>Novipirellula</taxon>
    </lineage>
</organism>